<dbReference type="STRING" id="174720.A0A0N5CEG6"/>
<dbReference type="PANTHER" id="PTHR45815">
    <property type="entry name" value="PROTEIN DISULFIDE-ISOMERASE A6"/>
    <property type="match status" value="1"/>
</dbReference>
<accession>A0A0N5CEG6</accession>
<dbReference type="InterPro" id="IPR013766">
    <property type="entry name" value="Thioredoxin_domain"/>
</dbReference>
<dbReference type="AlphaFoldDB" id="A0A0N5CEG6"/>
<organism evidence="3 4">
    <name type="scientific">Strongyloides papillosus</name>
    <name type="common">Intestinal threadworm</name>
    <dbReference type="NCBI Taxonomy" id="174720"/>
    <lineage>
        <taxon>Eukaryota</taxon>
        <taxon>Metazoa</taxon>
        <taxon>Ecdysozoa</taxon>
        <taxon>Nematoda</taxon>
        <taxon>Chromadorea</taxon>
        <taxon>Rhabditida</taxon>
        <taxon>Tylenchina</taxon>
        <taxon>Panagrolaimomorpha</taxon>
        <taxon>Strongyloidoidea</taxon>
        <taxon>Strongyloididae</taxon>
        <taxon>Strongyloides</taxon>
    </lineage>
</organism>
<dbReference type="GO" id="GO:0015035">
    <property type="term" value="F:protein-disulfide reductase activity"/>
    <property type="evidence" value="ECO:0007669"/>
    <property type="project" value="TreeGrafter"/>
</dbReference>
<sequence length="261" mass="30532">MIGLPKTQELKHILTFHHILNIMLSISFIFTKMVPFVGDLMYDAKHRDLDTREHEIVVFLAVVILWRGKKATNWLHYIQTVFNFSKTANVFLFLRADLLYGIIYVILITIVTVLFPQPAYQESDNVIYFRSEDLHKKIKDDTNTVWVVEFYTTWSPECRHVTPVFSKLSERFTLPNLKFAKLDVGTYPKEAERFRINTHPSSKQLPTISIFKGGVEVARRPTIQNKRAVPFIFNEENVILELDLLNTYNECKQPSKKVKTH</sequence>
<dbReference type="PANTHER" id="PTHR45815:SF3">
    <property type="entry name" value="PROTEIN DISULFIDE-ISOMERASE A6"/>
    <property type="match status" value="1"/>
</dbReference>
<keyword evidence="1" id="KW-0812">Transmembrane</keyword>
<protein>
    <submittedName>
        <fullName evidence="4">Thioredoxin domain-containing protein</fullName>
    </submittedName>
</protein>
<dbReference type="PROSITE" id="PS51352">
    <property type="entry name" value="THIOREDOXIN_2"/>
    <property type="match status" value="1"/>
</dbReference>
<feature type="transmembrane region" description="Helical" evidence="1">
    <location>
        <begin position="12"/>
        <end position="31"/>
    </location>
</feature>
<dbReference type="SUPFAM" id="SSF52833">
    <property type="entry name" value="Thioredoxin-like"/>
    <property type="match status" value="1"/>
</dbReference>
<dbReference type="InterPro" id="IPR036249">
    <property type="entry name" value="Thioredoxin-like_sf"/>
</dbReference>
<feature type="domain" description="Thioredoxin" evidence="2">
    <location>
        <begin position="109"/>
        <end position="247"/>
    </location>
</feature>
<evidence type="ECO:0000259" key="2">
    <source>
        <dbReference type="PROSITE" id="PS51352"/>
    </source>
</evidence>
<dbReference type="Proteomes" id="UP000046392">
    <property type="component" value="Unplaced"/>
</dbReference>
<evidence type="ECO:0000256" key="1">
    <source>
        <dbReference type="SAM" id="Phobius"/>
    </source>
</evidence>
<keyword evidence="3" id="KW-1185">Reference proteome</keyword>
<evidence type="ECO:0000313" key="4">
    <source>
        <dbReference type="WBParaSite" id="SPAL_0001625400.1"/>
    </source>
</evidence>
<proteinExistence type="predicted"/>
<dbReference type="GO" id="GO:0034976">
    <property type="term" value="P:response to endoplasmic reticulum stress"/>
    <property type="evidence" value="ECO:0007669"/>
    <property type="project" value="TreeGrafter"/>
</dbReference>
<dbReference type="WBParaSite" id="SPAL_0001625400.1">
    <property type="protein sequence ID" value="SPAL_0001625400.1"/>
    <property type="gene ID" value="SPAL_0001625400"/>
</dbReference>
<keyword evidence="1" id="KW-0472">Membrane</keyword>
<dbReference type="Gene3D" id="3.40.30.10">
    <property type="entry name" value="Glutaredoxin"/>
    <property type="match status" value="1"/>
</dbReference>
<evidence type="ECO:0000313" key="3">
    <source>
        <dbReference type="Proteomes" id="UP000046392"/>
    </source>
</evidence>
<dbReference type="Pfam" id="PF00085">
    <property type="entry name" value="Thioredoxin"/>
    <property type="match status" value="1"/>
</dbReference>
<dbReference type="GO" id="GO:0005788">
    <property type="term" value="C:endoplasmic reticulum lumen"/>
    <property type="evidence" value="ECO:0007669"/>
    <property type="project" value="TreeGrafter"/>
</dbReference>
<name>A0A0N5CEG6_STREA</name>
<keyword evidence="1" id="KW-1133">Transmembrane helix</keyword>
<reference evidence="4" key="1">
    <citation type="submission" date="2017-02" db="UniProtKB">
        <authorList>
            <consortium name="WormBaseParasite"/>
        </authorList>
    </citation>
    <scope>IDENTIFICATION</scope>
</reference>
<feature type="transmembrane region" description="Helical" evidence="1">
    <location>
        <begin position="98"/>
        <end position="115"/>
    </location>
</feature>